<evidence type="ECO:0000313" key="1">
    <source>
        <dbReference type="EMBL" id="GFT95313.1"/>
    </source>
</evidence>
<dbReference type="AlphaFoldDB" id="A0A8X6U623"/>
<reference evidence="1" key="1">
    <citation type="submission" date="2020-08" db="EMBL/GenBank/DDBJ databases">
        <title>Multicomponent nature underlies the extraordinary mechanical properties of spider dragline silk.</title>
        <authorList>
            <person name="Kono N."/>
            <person name="Nakamura H."/>
            <person name="Mori M."/>
            <person name="Yoshida Y."/>
            <person name="Ohtoshi R."/>
            <person name="Malay A.D."/>
            <person name="Moran D.A.P."/>
            <person name="Tomita M."/>
            <person name="Numata K."/>
            <person name="Arakawa K."/>
        </authorList>
    </citation>
    <scope>NUCLEOTIDE SEQUENCE</scope>
</reference>
<protein>
    <submittedName>
        <fullName evidence="1">Uncharacterized protein</fullName>
    </submittedName>
</protein>
<comment type="caution">
    <text evidence="1">The sequence shown here is derived from an EMBL/GenBank/DDBJ whole genome shotgun (WGS) entry which is preliminary data.</text>
</comment>
<gene>
    <name evidence="1" type="ORF">NPIL_386981</name>
</gene>
<dbReference type="Proteomes" id="UP000887013">
    <property type="component" value="Unassembled WGS sequence"/>
</dbReference>
<keyword evidence="2" id="KW-1185">Reference proteome</keyword>
<evidence type="ECO:0000313" key="2">
    <source>
        <dbReference type="Proteomes" id="UP000887013"/>
    </source>
</evidence>
<name>A0A8X6U623_NEPPI</name>
<proteinExistence type="predicted"/>
<organism evidence="1 2">
    <name type="scientific">Nephila pilipes</name>
    <name type="common">Giant wood spider</name>
    <name type="synonym">Nephila maculata</name>
    <dbReference type="NCBI Taxonomy" id="299642"/>
    <lineage>
        <taxon>Eukaryota</taxon>
        <taxon>Metazoa</taxon>
        <taxon>Ecdysozoa</taxon>
        <taxon>Arthropoda</taxon>
        <taxon>Chelicerata</taxon>
        <taxon>Arachnida</taxon>
        <taxon>Araneae</taxon>
        <taxon>Araneomorphae</taxon>
        <taxon>Entelegynae</taxon>
        <taxon>Araneoidea</taxon>
        <taxon>Nephilidae</taxon>
        <taxon>Nephila</taxon>
    </lineage>
</organism>
<dbReference type="EMBL" id="BMAW01026059">
    <property type="protein sequence ID" value="GFT95313.1"/>
    <property type="molecule type" value="Genomic_DNA"/>
</dbReference>
<accession>A0A8X6U623</accession>
<sequence length="74" mass="8855">MHFYDKARKIKQPRHRNVENLGICSARWGLVGIRLKPTDRFHGARDRHYLDTVKPNYFNRLIPLILKLTKTKEI</sequence>